<comment type="caution">
    <text evidence="4">The sequence shown here is derived from an EMBL/GenBank/DDBJ whole genome shotgun (WGS) entry which is preliminary data.</text>
</comment>
<evidence type="ECO:0000313" key="5">
    <source>
        <dbReference type="Proteomes" id="UP000238589"/>
    </source>
</evidence>
<dbReference type="EC" id="3.5.1.44" evidence="3"/>
<comment type="function">
    <text evidence="3">Probably deamidates glutamine residues to glutamate on methyl-accepting chemotaxis receptors (MCPs), playing an important role in chemotaxis.</text>
</comment>
<dbReference type="PANTHER" id="PTHR35147">
    <property type="entry name" value="CHEMORECEPTOR GLUTAMINE DEAMIDASE CHED-RELATED"/>
    <property type="match status" value="1"/>
</dbReference>
<name>A0A2S9K5N5_9BURK</name>
<comment type="similarity">
    <text evidence="3">Belongs to the CheD family.</text>
</comment>
<dbReference type="InterPro" id="IPR011324">
    <property type="entry name" value="Cytotoxic_necrot_fac-like_cat"/>
</dbReference>
<gene>
    <name evidence="3" type="primary">cheD</name>
    <name evidence="4" type="ORF">C6P64_09070</name>
</gene>
<dbReference type="GO" id="GO:0006935">
    <property type="term" value="P:chemotaxis"/>
    <property type="evidence" value="ECO:0007669"/>
    <property type="project" value="UniProtKB-UniRule"/>
</dbReference>
<dbReference type="SUPFAM" id="SSF64438">
    <property type="entry name" value="CNF1/YfiH-like putative cysteine hydrolases"/>
    <property type="match status" value="1"/>
</dbReference>
<dbReference type="InterPro" id="IPR038592">
    <property type="entry name" value="CheD-like_sf"/>
</dbReference>
<evidence type="ECO:0000313" key="4">
    <source>
        <dbReference type="EMBL" id="PRD65705.1"/>
    </source>
</evidence>
<evidence type="ECO:0000256" key="1">
    <source>
        <dbReference type="ARBA" id="ARBA00022500"/>
    </source>
</evidence>
<evidence type="ECO:0000256" key="3">
    <source>
        <dbReference type="HAMAP-Rule" id="MF_01440"/>
    </source>
</evidence>
<dbReference type="HAMAP" id="MF_01440">
    <property type="entry name" value="CheD"/>
    <property type="match status" value="1"/>
</dbReference>
<dbReference type="GO" id="GO:0050568">
    <property type="term" value="F:protein-glutamine glutaminase activity"/>
    <property type="evidence" value="ECO:0007669"/>
    <property type="project" value="UniProtKB-UniRule"/>
</dbReference>
<keyword evidence="1 3" id="KW-0145">Chemotaxis</keyword>
<dbReference type="PROSITE" id="PS51257">
    <property type="entry name" value="PROKAR_LIPOPROTEIN"/>
    <property type="match status" value="1"/>
</dbReference>
<sequence length="160" mass="17361">MRYHSLMMGQIYAAADPCTISTVLGSCVAVCLWDQGREVGGVNHFMLPRWDGNGLPSPRFGNIAIPKLIEAVVAAGGRRTHLVAKVFGGGNVLGQGEPPLRFNVGFRNADYALQALALEEIPVVAQRIKPDHGTKIAFETSSGEVILRVLRRMERDPGRP</sequence>
<proteinExistence type="inferred from homology"/>
<accession>A0A2S9K5N5</accession>
<comment type="catalytic activity">
    <reaction evidence="3">
        <text>L-glutaminyl-[protein] + H2O = L-glutamyl-[protein] + NH4(+)</text>
        <dbReference type="Rhea" id="RHEA:16441"/>
        <dbReference type="Rhea" id="RHEA-COMP:10207"/>
        <dbReference type="Rhea" id="RHEA-COMP:10208"/>
        <dbReference type="ChEBI" id="CHEBI:15377"/>
        <dbReference type="ChEBI" id="CHEBI:28938"/>
        <dbReference type="ChEBI" id="CHEBI:29973"/>
        <dbReference type="ChEBI" id="CHEBI:30011"/>
        <dbReference type="EC" id="3.5.1.44"/>
    </reaction>
</comment>
<reference evidence="4 5" key="1">
    <citation type="submission" date="2018-03" db="EMBL/GenBank/DDBJ databases">
        <title>Comparative genomics illustrates the genes involved in a hyperalkaliphilic mechanisms of Serpentinomonas isolated from highly-alkaline calcium-rich serpentinized springs.</title>
        <authorList>
            <person name="Suzuki S."/>
            <person name="Ishii S."/>
            <person name="Walworth N."/>
            <person name="Bird L."/>
            <person name="Kuenen J.G."/>
            <person name="Nealson K.H."/>
        </authorList>
    </citation>
    <scope>NUCLEOTIDE SEQUENCE [LARGE SCALE GENOMIC DNA]</scope>
    <source>
        <strain evidence="4 5">P1</strain>
    </source>
</reference>
<organism evidence="4 5">
    <name type="scientific">Malikia granosa</name>
    <dbReference type="NCBI Taxonomy" id="263067"/>
    <lineage>
        <taxon>Bacteria</taxon>
        <taxon>Pseudomonadati</taxon>
        <taxon>Pseudomonadota</taxon>
        <taxon>Betaproteobacteria</taxon>
        <taxon>Burkholderiales</taxon>
        <taxon>Comamonadaceae</taxon>
        <taxon>Malikia</taxon>
    </lineage>
</organism>
<dbReference type="CDD" id="cd16352">
    <property type="entry name" value="CheD"/>
    <property type="match status" value="1"/>
</dbReference>
<dbReference type="RefSeq" id="WP_105748231.1">
    <property type="nucleotide sequence ID" value="NZ_PVLQ01000027.1"/>
</dbReference>
<dbReference type="Gene3D" id="3.30.1330.200">
    <property type="match status" value="1"/>
</dbReference>
<dbReference type="Pfam" id="PF03975">
    <property type="entry name" value="CheD"/>
    <property type="match status" value="1"/>
</dbReference>
<dbReference type="PANTHER" id="PTHR35147:SF2">
    <property type="entry name" value="CHEMORECEPTOR GLUTAMINE DEAMIDASE CHED-RELATED"/>
    <property type="match status" value="1"/>
</dbReference>
<keyword evidence="2 3" id="KW-0378">Hydrolase</keyword>
<dbReference type="OrthoDB" id="9807202at2"/>
<protein>
    <recommendedName>
        <fullName evidence="3">Probable chemoreceptor glutamine deamidase CheD</fullName>
        <ecNumber evidence="3">3.5.1.44</ecNumber>
    </recommendedName>
</protein>
<keyword evidence="5" id="KW-1185">Reference proteome</keyword>
<dbReference type="EMBL" id="PVLQ01000027">
    <property type="protein sequence ID" value="PRD65705.1"/>
    <property type="molecule type" value="Genomic_DNA"/>
</dbReference>
<dbReference type="InterPro" id="IPR005659">
    <property type="entry name" value="Chemorcpt_Glu_NH3ase_CheD"/>
</dbReference>
<dbReference type="AlphaFoldDB" id="A0A2S9K5N5"/>
<dbReference type="Proteomes" id="UP000238589">
    <property type="component" value="Unassembled WGS sequence"/>
</dbReference>
<evidence type="ECO:0000256" key="2">
    <source>
        <dbReference type="ARBA" id="ARBA00022801"/>
    </source>
</evidence>